<feature type="compositionally biased region" description="Basic residues" evidence="1">
    <location>
        <begin position="1"/>
        <end position="12"/>
    </location>
</feature>
<dbReference type="OrthoDB" id="379245at2157"/>
<proteinExistence type="predicted"/>
<dbReference type="EMBL" id="NXNI01000001">
    <property type="protein sequence ID" value="PCR89250.1"/>
    <property type="molecule type" value="Genomic_DNA"/>
</dbReference>
<dbReference type="Proteomes" id="UP000219689">
    <property type="component" value="Unassembled WGS sequence"/>
</dbReference>
<name>A0A2A5QQZ5_9EURY</name>
<evidence type="ECO:0000256" key="1">
    <source>
        <dbReference type="SAM" id="MobiDB-lite"/>
    </source>
</evidence>
<dbReference type="RefSeq" id="WP_097378199.1">
    <property type="nucleotide sequence ID" value="NZ_NXNI01000001.1"/>
</dbReference>
<comment type="caution">
    <text evidence="2">The sequence shown here is derived from an EMBL/GenBank/DDBJ whole genome shotgun (WGS) entry which is preliminary data.</text>
</comment>
<organism evidence="2 3">
    <name type="scientific">Natrinema ejinorense</name>
    <dbReference type="NCBI Taxonomy" id="373386"/>
    <lineage>
        <taxon>Archaea</taxon>
        <taxon>Methanobacteriati</taxon>
        <taxon>Methanobacteriota</taxon>
        <taxon>Stenosarchaea group</taxon>
        <taxon>Halobacteria</taxon>
        <taxon>Halobacteriales</taxon>
        <taxon>Natrialbaceae</taxon>
        <taxon>Natrinema</taxon>
    </lineage>
</organism>
<evidence type="ECO:0000313" key="3">
    <source>
        <dbReference type="Proteomes" id="UP000219689"/>
    </source>
</evidence>
<reference evidence="2 3" key="1">
    <citation type="submission" date="2017-09" db="EMBL/GenBank/DDBJ databases">
        <title>Genome sequences of Natrinema ejinorence JCM 13890T.</title>
        <authorList>
            <person name="Roh S.W."/>
            <person name="Kim Y.B."/>
            <person name="Kim J.Y."/>
        </authorList>
    </citation>
    <scope>NUCLEOTIDE SEQUENCE [LARGE SCALE GENOMIC DNA]</scope>
    <source>
        <strain evidence="2 3">JCM 13890</strain>
    </source>
</reference>
<sequence length="75" mass="8506">MRRTRPERRAPRRTSGESDRLDSPIGHDYTGMYRVHDRTTVPRLGDPVEHAGVEKGSRCPSVNARSRIGGHRRSV</sequence>
<feature type="region of interest" description="Disordered" evidence="1">
    <location>
        <begin position="1"/>
        <end position="30"/>
    </location>
</feature>
<feature type="compositionally biased region" description="Basic and acidic residues" evidence="1">
    <location>
        <begin position="43"/>
        <end position="57"/>
    </location>
</feature>
<feature type="region of interest" description="Disordered" evidence="1">
    <location>
        <begin position="43"/>
        <end position="75"/>
    </location>
</feature>
<gene>
    <name evidence="2" type="ORF">CP557_01065</name>
</gene>
<keyword evidence="3" id="KW-1185">Reference proteome</keyword>
<dbReference type="AlphaFoldDB" id="A0A2A5QQZ5"/>
<evidence type="ECO:0000313" key="2">
    <source>
        <dbReference type="EMBL" id="PCR89250.1"/>
    </source>
</evidence>
<accession>A0A2A5QQZ5</accession>
<protein>
    <submittedName>
        <fullName evidence="2">Uncharacterized protein</fullName>
    </submittedName>
</protein>